<organism evidence="1 2">
    <name type="scientific">Cryptococcus floricola</name>
    <dbReference type="NCBI Taxonomy" id="2591691"/>
    <lineage>
        <taxon>Eukaryota</taxon>
        <taxon>Fungi</taxon>
        <taxon>Dikarya</taxon>
        <taxon>Basidiomycota</taxon>
        <taxon>Agaricomycotina</taxon>
        <taxon>Tremellomycetes</taxon>
        <taxon>Tremellales</taxon>
        <taxon>Cryptococcaceae</taxon>
        <taxon>Cryptococcus</taxon>
    </lineage>
</organism>
<proteinExistence type="predicted"/>
<keyword evidence="2" id="KW-1185">Reference proteome</keyword>
<name>A0A5D3ALX0_9TREE</name>
<accession>A0A5D3ALX0</accession>
<reference evidence="1 2" key="1">
    <citation type="submission" date="2017-05" db="EMBL/GenBank/DDBJ databases">
        <title>The Genome Sequence of Tsuchiyaea wingfieldii DSM 27421.</title>
        <authorList>
            <person name="Cuomo C."/>
            <person name="Passer A."/>
            <person name="Billmyre B."/>
            <person name="Heitman J."/>
        </authorList>
    </citation>
    <scope>NUCLEOTIDE SEQUENCE [LARGE SCALE GENOMIC DNA]</scope>
    <source>
        <strain evidence="1 2">DSM 27421</strain>
    </source>
</reference>
<sequence>MSSNYDTERSNVPDHVTRIVETFFSGLEPTAELGEYKREILDQSRDSFSRDLSHAVTTALETEIRKMEEQGKPVGDMSQLKFLANWIVPVAVDDVWMVGSINGEGWSGNKEVFTVQSRARAEREANKYYEQEDFITNREVVEVDDDE</sequence>
<protein>
    <submittedName>
        <fullName evidence="1">Uncharacterized protein</fullName>
    </submittedName>
</protein>
<evidence type="ECO:0000313" key="2">
    <source>
        <dbReference type="Proteomes" id="UP000322245"/>
    </source>
</evidence>
<dbReference type="AlphaFoldDB" id="A0A5D3ALX0"/>
<dbReference type="EMBL" id="NIDF01000187">
    <property type="protein sequence ID" value="TYJ51782.1"/>
    <property type="molecule type" value="Genomic_DNA"/>
</dbReference>
<comment type="caution">
    <text evidence="1">The sequence shown here is derived from an EMBL/GenBank/DDBJ whole genome shotgun (WGS) entry which is preliminary data.</text>
</comment>
<evidence type="ECO:0000313" key="1">
    <source>
        <dbReference type="EMBL" id="TYJ51782.1"/>
    </source>
</evidence>
<gene>
    <name evidence="1" type="ORF">B9479_007631</name>
</gene>
<dbReference type="Proteomes" id="UP000322245">
    <property type="component" value="Unassembled WGS sequence"/>
</dbReference>